<feature type="non-terminal residue" evidence="2">
    <location>
        <position position="1"/>
    </location>
</feature>
<protein>
    <submittedName>
        <fullName evidence="2">Uncharacterized protein</fullName>
    </submittedName>
</protein>
<feature type="transmembrane region" description="Helical" evidence="1">
    <location>
        <begin position="36"/>
        <end position="56"/>
    </location>
</feature>
<sequence>GKSPCITVHVESQVFARKSLNIFLESSPSPQIYFEFVRSSIIIIYLGCIVLNRSFLQRPQNF</sequence>
<accession>A0A0K2TI32</accession>
<reference evidence="2" key="1">
    <citation type="submission" date="2014-05" db="EMBL/GenBank/DDBJ databases">
        <authorList>
            <person name="Chronopoulou M."/>
        </authorList>
    </citation>
    <scope>NUCLEOTIDE SEQUENCE</scope>
    <source>
        <tissue evidence="2">Whole organism</tissue>
    </source>
</reference>
<keyword evidence="1" id="KW-1133">Transmembrane helix</keyword>
<dbReference type="AlphaFoldDB" id="A0A0K2TI32"/>
<keyword evidence="1" id="KW-0472">Membrane</keyword>
<keyword evidence="1" id="KW-0812">Transmembrane</keyword>
<name>A0A0K2TI32_LEPSM</name>
<evidence type="ECO:0000256" key="1">
    <source>
        <dbReference type="SAM" id="Phobius"/>
    </source>
</evidence>
<proteinExistence type="predicted"/>
<evidence type="ECO:0000313" key="2">
    <source>
        <dbReference type="EMBL" id="CDW25460.1"/>
    </source>
</evidence>
<organism evidence="2">
    <name type="scientific">Lepeophtheirus salmonis</name>
    <name type="common">Salmon louse</name>
    <name type="synonym">Caligus salmonis</name>
    <dbReference type="NCBI Taxonomy" id="72036"/>
    <lineage>
        <taxon>Eukaryota</taxon>
        <taxon>Metazoa</taxon>
        <taxon>Ecdysozoa</taxon>
        <taxon>Arthropoda</taxon>
        <taxon>Crustacea</taxon>
        <taxon>Multicrustacea</taxon>
        <taxon>Hexanauplia</taxon>
        <taxon>Copepoda</taxon>
        <taxon>Siphonostomatoida</taxon>
        <taxon>Caligidae</taxon>
        <taxon>Lepeophtheirus</taxon>
    </lineage>
</organism>
<dbReference type="EMBL" id="HACA01008099">
    <property type="protein sequence ID" value="CDW25460.1"/>
    <property type="molecule type" value="Transcribed_RNA"/>
</dbReference>